<proteinExistence type="inferred from homology"/>
<name>A0AAD1S777_PELCU</name>
<dbReference type="AlphaFoldDB" id="A0AAD1S777"/>
<keyword evidence="10" id="KW-0007">Acetylation</keyword>
<keyword evidence="17" id="KW-1185">Reference proteome</keyword>
<evidence type="ECO:0000256" key="12">
    <source>
        <dbReference type="ARBA" id="ARBA00023136"/>
    </source>
</evidence>
<organism evidence="16 17">
    <name type="scientific">Pelobates cultripes</name>
    <name type="common">Western spadefoot toad</name>
    <dbReference type="NCBI Taxonomy" id="61616"/>
    <lineage>
        <taxon>Eukaryota</taxon>
        <taxon>Metazoa</taxon>
        <taxon>Chordata</taxon>
        <taxon>Craniata</taxon>
        <taxon>Vertebrata</taxon>
        <taxon>Euteleostomi</taxon>
        <taxon>Amphibia</taxon>
        <taxon>Batrachia</taxon>
        <taxon>Anura</taxon>
        <taxon>Pelobatoidea</taxon>
        <taxon>Pelobatidae</taxon>
        <taxon>Pelobates</taxon>
    </lineage>
</organism>
<dbReference type="GO" id="GO:0006120">
    <property type="term" value="P:mitochondrial electron transport, NADH to ubiquinone"/>
    <property type="evidence" value="ECO:0007669"/>
    <property type="project" value="TreeGrafter"/>
</dbReference>
<keyword evidence="8" id="KW-0999">Mitochondrion inner membrane</keyword>
<evidence type="ECO:0000256" key="3">
    <source>
        <dbReference type="ARBA" id="ARBA00005482"/>
    </source>
</evidence>
<accession>A0AAD1S777</accession>
<evidence type="ECO:0000256" key="1">
    <source>
        <dbReference type="ARBA" id="ARBA00003195"/>
    </source>
</evidence>
<dbReference type="EMBL" id="OW240916">
    <property type="protein sequence ID" value="CAH2292846.1"/>
    <property type="molecule type" value="Genomic_DNA"/>
</dbReference>
<keyword evidence="11" id="KW-0496">Mitochondrion</keyword>
<evidence type="ECO:0000256" key="4">
    <source>
        <dbReference type="ARBA" id="ARBA00011533"/>
    </source>
</evidence>
<comment type="subunit">
    <text evidence="4">Complex I is composed of 45 different subunits.</text>
</comment>
<evidence type="ECO:0000256" key="8">
    <source>
        <dbReference type="ARBA" id="ARBA00022792"/>
    </source>
</evidence>
<dbReference type="GO" id="GO:0005743">
    <property type="term" value="C:mitochondrial inner membrane"/>
    <property type="evidence" value="ECO:0007669"/>
    <property type="project" value="UniProtKB-SubCell"/>
</dbReference>
<evidence type="ECO:0000256" key="11">
    <source>
        <dbReference type="ARBA" id="ARBA00023128"/>
    </source>
</evidence>
<keyword evidence="6" id="KW-0813">Transport</keyword>
<evidence type="ECO:0000256" key="13">
    <source>
        <dbReference type="ARBA" id="ARBA00030360"/>
    </source>
</evidence>
<dbReference type="InterPro" id="IPR009947">
    <property type="entry name" value="NDUA7"/>
</dbReference>
<evidence type="ECO:0000256" key="15">
    <source>
        <dbReference type="SAM" id="MobiDB-lite"/>
    </source>
</evidence>
<comment type="subcellular location">
    <subcellularLocation>
        <location evidence="2">Mitochondrion inner membrane</location>
        <topology evidence="2">Peripheral membrane protein</topology>
        <orientation evidence="2">Matrix side</orientation>
    </subcellularLocation>
</comment>
<evidence type="ECO:0000256" key="6">
    <source>
        <dbReference type="ARBA" id="ARBA00022448"/>
    </source>
</evidence>
<dbReference type="PANTHER" id="PTHR12485:SF1">
    <property type="entry name" value="NADH DEHYDROGENASE [UBIQUINONE] 1 ALPHA SUBCOMPLEX SUBUNIT 7"/>
    <property type="match status" value="1"/>
</dbReference>
<evidence type="ECO:0000256" key="14">
    <source>
        <dbReference type="ARBA" id="ARBA00033401"/>
    </source>
</evidence>
<evidence type="ECO:0000313" key="17">
    <source>
        <dbReference type="Proteomes" id="UP001295444"/>
    </source>
</evidence>
<keyword evidence="12" id="KW-0472">Membrane</keyword>
<dbReference type="EMBL" id="OW240916">
    <property type="protein sequence ID" value="CAH2292845.1"/>
    <property type="molecule type" value="Genomic_DNA"/>
</dbReference>
<dbReference type="PANTHER" id="PTHR12485">
    <property type="entry name" value="NADH-UBIQUINONE OXIDOREDUCTASE SUBUNIT B"/>
    <property type="match status" value="1"/>
</dbReference>
<sequence length="115" mass="12463">MATATKFIQRLRNWASGQNLQGKLQLRYTEIAKRTPPPPSLPVGPSHKLADNYYCTRDGRRGTMPPTVIMSPFNALTPGVPAANSDTAVAVPTKKPVTPGPPPPKLELSTDEPYL</sequence>
<evidence type="ECO:0000256" key="2">
    <source>
        <dbReference type="ARBA" id="ARBA00004443"/>
    </source>
</evidence>
<reference evidence="16" key="1">
    <citation type="submission" date="2022-03" db="EMBL/GenBank/DDBJ databases">
        <authorList>
            <person name="Alioto T."/>
            <person name="Alioto T."/>
            <person name="Gomez Garrido J."/>
        </authorList>
    </citation>
    <scope>NUCLEOTIDE SEQUENCE</scope>
</reference>
<keyword evidence="7" id="KW-0679">Respiratory chain</keyword>
<feature type="region of interest" description="Disordered" evidence="15">
    <location>
        <begin position="33"/>
        <end position="65"/>
    </location>
</feature>
<comment type="function">
    <text evidence="1">Accessory subunit of the mitochondrial membrane respiratory chain NADH dehydrogenase (Complex I), that is believed not to be involved in catalysis. Complex I functions in the transfer of electrons from NADH to the respiratory chain. The immediate electron acceptor for the enzyme is believed to be ubiquinone.</text>
</comment>
<evidence type="ECO:0000256" key="5">
    <source>
        <dbReference type="ARBA" id="ARBA00016383"/>
    </source>
</evidence>
<evidence type="ECO:0000256" key="9">
    <source>
        <dbReference type="ARBA" id="ARBA00022982"/>
    </source>
</evidence>
<keyword evidence="9" id="KW-0249">Electron transport</keyword>
<feature type="region of interest" description="Disordered" evidence="15">
    <location>
        <begin position="84"/>
        <end position="115"/>
    </location>
</feature>
<feature type="compositionally biased region" description="Low complexity" evidence="15">
    <location>
        <begin position="87"/>
        <end position="97"/>
    </location>
</feature>
<dbReference type="Pfam" id="PF07347">
    <property type="entry name" value="CI-B14_5a"/>
    <property type="match status" value="1"/>
</dbReference>
<protein>
    <recommendedName>
        <fullName evidence="5">NADH dehydrogenase [ubiquinone] 1 alpha subcomplex subunit 7</fullName>
    </recommendedName>
    <alternativeName>
        <fullName evidence="14">Complex I-B14.5a</fullName>
    </alternativeName>
    <alternativeName>
        <fullName evidence="13">NADH-ubiquinone oxidoreductase subunit B14.5a</fullName>
    </alternativeName>
</protein>
<evidence type="ECO:0000256" key="10">
    <source>
        <dbReference type="ARBA" id="ARBA00022990"/>
    </source>
</evidence>
<evidence type="ECO:0000256" key="7">
    <source>
        <dbReference type="ARBA" id="ARBA00022660"/>
    </source>
</evidence>
<dbReference type="Proteomes" id="UP001295444">
    <property type="component" value="Chromosome 05"/>
</dbReference>
<evidence type="ECO:0000313" key="16">
    <source>
        <dbReference type="EMBL" id="CAH2292846.1"/>
    </source>
</evidence>
<comment type="similarity">
    <text evidence="3">Belongs to the complex I NDUFA7 subunit family.</text>
</comment>
<gene>
    <name evidence="16" type="ORF">PECUL_23A025031</name>
</gene>